<dbReference type="KEGG" id="mbd:MEBOL_001907"/>
<dbReference type="RefSeq" id="WP_095977137.1">
    <property type="nucleotide sequence ID" value="NZ_CP022163.1"/>
</dbReference>
<accession>A0A250IB77</accession>
<evidence type="ECO:0000313" key="6">
    <source>
        <dbReference type="Proteomes" id="UP000217289"/>
    </source>
</evidence>
<evidence type="ECO:0000256" key="1">
    <source>
        <dbReference type="ARBA" id="ARBA00001933"/>
    </source>
</evidence>
<feature type="domain" description="Aromatic amino acid beta-eliminating lyase/threonine aldolase" evidence="4">
    <location>
        <begin position="69"/>
        <end position="327"/>
    </location>
</feature>
<comment type="cofactor">
    <cofactor evidence="1">
        <name>pyridoxal 5'-phosphate</name>
        <dbReference type="ChEBI" id="CHEBI:597326"/>
    </cofactor>
</comment>
<protein>
    <recommendedName>
        <fullName evidence="4">Aromatic amino acid beta-eliminating lyase/threonine aldolase domain-containing protein</fullName>
    </recommendedName>
</protein>
<dbReference type="SUPFAM" id="SSF53383">
    <property type="entry name" value="PLP-dependent transferases"/>
    <property type="match status" value="1"/>
</dbReference>
<reference evidence="5 6" key="1">
    <citation type="submission" date="2017-06" db="EMBL/GenBank/DDBJ databases">
        <authorList>
            <person name="Kim H.J."/>
            <person name="Triplett B.A."/>
        </authorList>
    </citation>
    <scope>NUCLEOTIDE SEQUENCE [LARGE SCALE GENOMIC DNA]</scope>
    <source>
        <strain evidence="5 6">DSM 14713</strain>
    </source>
</reference>
<comment type="similarity">
    <text evidence="2">Belongs to the threonine aldolase family.</text>
</comment>
<dbReference type="GO" id="GO:0005829">
    <property type="term" value="C:cytosol"/>
    <property type="evidence" value="ECO:0007669"/>
    <property type="project" value="TreeGrafter"/>
</dbReference>
<dbReference type="InterPro" id="IPR015424">
    <property type="entry name" value="PyrdxlP-dep_Trfase"/>
</dbReference>
<dbReference type="OrthoDB" id="9774495at2"/>
<evidence type="ECO:0000259" key="4">
    <source>
        <dbReference type="Pfam" id="PF01212"/>
    </source>
</evidence>
<dbReference type="AlphaFoldDB" id="A0A250IB77"/>
<dbReference type="InterPro" id="IPR001597">
    <property type="entry name" value="ArAA_b-elim_lyase/Thr_aldolase"/>
</dbReference>
<organism evidence="5 6">
    <name type="scientific">Melittangium boletus DSM 14713</name>
    <dbReference type="NCBI Taxonomy" id="1294270"/>
    <lineage>
        <taxon>Bacteria</taxon>
        <taxon>Pseudomonadati</taxon>
        <taxon>Myxococcota</taxon>
        <taxon>Myxococcia</taxon>
        <taxon>Myxococcales</taxon>
        <taxon>Cystobacterineae</taxon>
        <taxon>Archangiaceae</taxon>
        <taxon>Melittangium</taxon>
    </lineage>
</organism>
<dbReference type="PANTHER" id="PTHR48097:SF9">
    <property type="entry name" value="L-THREONINE ALDOLASE"/>
    <property type="match status" value="1"/>
</dbReference>
<sequence length="379" mass="40728">MNRRELLQALAVSGGIAPALTVSSARAASTPEINERTVFLMGDGVPRSPAQWTALLTRALPKDTRVSDSYLRGGAVTELERRFASLLGKEEALFLPTGTLANQLAVRVLCGEHRRALVQHESHLYRDESDAAQLLSGINLVPLAPGRPGPSPDEVAAAVDASLQPPFPVIVGAISLESPVRRAGGALLDIESVRAISTFARSKSIRLHLDGARLLLASARPGFDVRAYSALFDTVYVSLYKYLDAPFGAVLAGDQETIGRVRALRHVFGGGLAQAWPAAVPALHALDGFQERFRAAMVAAEQLFSALERAGGFKLIRVEQGTHVFTLEISPEQQSGLVARLSKAGVLMLEPKQNQTEISINETLLRRDTAYLVRAFLGA</sequence>
<keyword evidence="3" id="KW-0663">Pyridoxal phosphate</keyword>
<dbReference type="Gene3D" id="3.40.640.10">
    <property type="entry name" value="Type I PLP-dependent aspartate aminotransferase-like (Major domain)"/>
    <property type="match status" value="1"/>
</dbReference>
<dbReference type="Pfam" id="PF01212">
    <property type="entry name" value="Beta_elim_lyase"/>
    <property type="match status" value="1"/>
</dbReference>
<dbReference type="InterPro" id="IPR015421">
    <property type="entry name" value="PyrdxlP-dep_Trfase_major"/>
</dbReference>
<evidence type="ECO:0000313" key="5">
    <source>
        <dbReference type="EMBL" id="ATB28460.1"/>
    </source>
</evidence>
<evidence type="ECO:0000256" key="2">
    <source>
        <dbReference type="ARBA" id="ARBA00006966"/>
    </source>
</evidence>
<dbReference type="GO" id="GO:0006567">
    <property type="term" value="P:L-threonine catabolic process"/>
    <property type="evidence" value="ECO:0007669"/>
    <property type="project" value="TreeGrafter"/>
</dbReference>
<gene>
    <name evidence="5" type="ORF">MEBOL_001907</name>
</gene>
<evidence type="ECO:0000256" key="3">
    <source>
        <dbReference type="ARBA" id="ARBA00022898"/>
    </source>
</evidence>
<dbReference type="EMBL" id="CP022163">
    <property type="protein sequence ID" value="ATB28460.1"/>
    <property type="molecule type" value="Genomic_DNA"/>
</dbReference>
<dbReference type="PANTHER" id="PTHR48097">
    <property type="entry name" value="L-THREONINE ALDOLASE-RELATED"/>
    <property type="match status" value="1"/>
</dbReference>
<dbReference type="GO" id="GO:0006545">
    <property type="term" value="P:glycine biosynthetic process"/>
    <property type="evidence" value="ECO:0007669"/>
    <property type="project" value="TreeGrafter"/>
</dbReference>
<name>A0A250IB77_9BACT</name>
<keyword evidence="6" id="KW-1185">Reference proteome</keyword>
<dbReference type="Proteomes" id="UP000217289">
    <property type="component" value="Chromosome"/>
</dbReference>
<dbReference type="GO" id="GO:0008732">
    <property type="term" value="F:L-allo-threonine aldolase activity"/>
    <property type="evidence" value="ECO:0007669"/>
    <property type="project" value="TreeGrafter"/>
</dbReference>
<proteinExistence type="inferred from homology"/>